<proteinExistence type="predicted"/>
<evidence type="ECO:0000313" key="10">
    <source>
        <dbReference type="Proteomes" id="UP001329430"/>
    </source>
</evidence>
<comment type="subcellular location">
    <subcellularLocation>
        <location evidence="1">Membrane</location>
        <topology evidence="1">Multi-pass membrane protein</topology>
    </subcellularLocation>
</comment>
<evidence type="ECO:0000256" key="5">
    <source>
        <dbReference type="SAM" id="MobiDB-lite"/>
    </source>
</evidence>
<feature type="compositionally biased region" description="Basic and acidic residues" evidence="5">
    <location>
        <begin position="721"/>
        <end position="732"/>
    </location>
</feature>
<keyword evidence="4 6" id="KW-0472">Membrane</keyword>
<feature type="domain" description="E3 ubiquitin-protein ligase DCST1-like C-terminal" evidence="8">
    <location>
        <begin position="665"/>
        <end position="711"/>
    </location>
</feature>
<evidence type="ECO:0000256" key="1">
    <source>
        <dbReference type="ARBA" id="ARBA00004141"/>
    </source>
</evidence>
<keyword evidence="10" id="KW-1185">Reference proteome</keyword>
<dbReference type="Pfam" id="PF26037">
    <property type="entry name" value="zf-RING_DCST1_C"/>
    <property type="match status" value="1"/>
</dbReference>
<reference evidence="9 10" key="1">
    <citation type="journal article" date="2024" name="Insects">
        <title>An Improved Chromosome-Level Genome Assembly of the Firefly Pyrocoelia pectoralis.</title>
        <authorList>
            <person name="Fu X."/>
            <person name="Meyer-Rochow V.B."/>
            <person name="Ballantyne L."/>
            <person name="Zhu X."/>
        </authorList>
    </citation>
    <scope>NUCLEOTIDE SEQUENCE [LARGE SCALE GENOMIC DNA]</scope>
    <source>
        <strain evidence="9">XCY_ONT2</strain>
    </source>
</reference>
<dbReference type="AlphaFoldDB" id="A0AAN7ZHN3"/>
<feature type="transmembrane region" description="Helical" evidence="6">
    <location>
        <begin position="92"/>
        <end position="113"/>
    </location>
</feature>
<feature type="domain" description="Dendritic cell-specific transmembrane protein-like" evidence="7">
    <location>
        <begin position="419"/>
        <end position="608"/>
    </location>
</feature>
<feature type="region of interest" description="Disordered" evidence="5">
    <location>
        <begin position="719"/>
        <end position="787"/>
    </location>
</feature>
<dbReference type="InterPro" id="IPR058842">
    <property type="entry name" value="DCST1_C"/>
</dbReference>
<evidence type="ECO:0008006" key="11">
    <source>
        <dbReference type="Google" id="ProtNLM"/>
    </source>
</evidence>
<dbReference type="EMBL" id="JAVRBK010000002">
    <property type="protein sequence ID" value="KAK5647195.1"/>
    <property type="molecule type" value="Genomic_DNA"/>
</dbReference>
<keyword evidence="3 6" id="KW-1133">Transmembrane helix</keyword>
<dbReference type="InterPro" id="IPR051856">
    <property type="entry name" value="CSR-E3_Ligase_Protein"/>
</dbReference>
<dbReference type="GO" id="GO:0016020">
    <property type="term" value="C:membrane"/>
    <property type="evidence" value="ECO:0007669"/>
    <property type="project" value="UniProtKB-SubCell"/>
</dbReference>
<dbReference type="Pfam" id="PF26039">
    <property type="entry name" value="Dcst2"/>
    <property type="match status" value="1"/>
</dbReference>
<comment type="caution">
    <text evidence="9">The sequence shown here is derived from an EMBL/GenBank/DDBJ whole genome shotgun (WGS) entry which is preliminary data.</text>
</comment>
<feature type="transmembrane region" description="Helical" evidence="6">
    <location>
        <begin position="125"/>
        <end position="149"/>
    </location>
</feature>
<evidence type="ECO:0000256" key="4">
    <source>
        <dbReference type="ARBA" id="ARBA00023136"/>
    </source>
</evidence>
<feature type="compositionally biased region" description="Basic and acidic residues" evidence="5">
    <location>
        <begin position="773"/>
        <end position="787"/>
    </location>
</feature>
<organism evidence="9 10">
    <name type="scientific">Pyrocoelia pectoralis</name>
    <dbReference type="NCBI Taxonomy" id="417401"/>
    <lineage>
        <taxon>Eukaryota</taxon>
        <taxon>Metazoa</taxon>
        <taxon>Ecdysozoa</taxon>
        <taxon>Arthropoda</taxon>
        <taxon>Hexapoda</taxon>
        <taxon>Insecta</taxon>
        <taxon>Pterygota</taxon>
        <taxon>Neoptera</taxon>
        <taxon>Endopterygota</taxon>
        <taxon>Coleoptera</taxon>
        <taxon>Polyphaga</taxon>
        <taxon>Elateriformia</taxon>
        <taxon>Elateroidea</taxon>
        <taxon>Lampyridae</taxon>
        <taxon>Lampyrinae</taxon>
        <taxon>Pyrocoelia</taxon>
    </lineage>
</organism>
<evidence type="ECO:0000256" key="3">
    <source>
        <dbReference type="ARBA" id="ARBA00022989"/>
    </source>
</evidence>
<gene>
    <name evidence="9" type="ORF">RI129_002087</name>
</gene>
<dbReference type="Pfam" id="PF07782">
    <property type="entry name" value="DC_STAMP"/>
    <property type="match status" value="1"/>
</dbReference>
<evidence type="ECO:0000256" key="2">
    <source>
        <dbReference type="ARBA" id="ARBA00022692"/>
    </source>
</evidence>
<sequence length="949" mass="108889">MAFARTVYQSSRIEKLINVLKEEKLQAIEIDQGKYPRYGFKQKCRHFLIRERLRLKKCLKGLFTFPKHSYMYKLIYKVKHDGTCENFTVKSIIGFISGFFLTYIFFMFFVLQLNFKLSTATFMSSIFGSILTIGLAFSYKVRCIVFLLLPQFFSKRGRQALIAYAFILAITGPAKNTLHNMGILSESLACGQEQLKSAVRQIVEAVKKPFYAVRDAIKTVVKTIKVIVKKIKEILLGIKRIVMAIVRVIKAAFQFLGKILSICNKELGTPFQRCMRVFEDAILDCNAKLGPIFSWLCSITYLVQSVCYIVKIFDFICMLVDFISDSIVGIVIKKIKTFVRHIKTMFYVKIKFGRSFGFETTQSKSANEVAEGILTEVQQRTENLLAVFDLMSCATSLFFMFIIVRAWYYRYKFLTSDRFDNRFITRYFRSIDMRRAQMEKETILPLNHRERALYISVDSLRLVKIEKLKLSKASVALGIITLKLSTHMLADYALYWVLMTIRYHGKFQSKVQAPSVVGLHIQGKGFIANLLRGIVNAFQPLGLNLEIDTVPCLPDPIPPDYDRYIQIASLVLLCWILTFFEPYGLRLRHSVMCYYHPTRARQRSIWLYNHIMRSRSSFLKFARRQLRRKVIGSQEITKITCKEYLRANINSKWLRFCLGSDEQTACLLCGEVLRESTSFKAIRCSKPGCQGIYCGQCFADLQNLCTVCMEPIQYGDLSDISEERGSGDDSDFKPGMGHTLLPATDDSSVPSDSVYDSENESDHSYSYQKHKSLKEEDKQLSTSKFRDAEEQKIPNYASWEDLPGDIMNDIESHDLVEPASARDGRKSFQLSFSQFYKKFDNKLHEFQNFIQLKQMKETQIPISPYTCEGRGTPTHENISSGPESPIAHGKVEHTSSMTNYFSFNVKYDTINESTKSTSSATSPTTLSSSSSLLSTVNDAYEVNSPRYNH</sequence>
<dbReference type="PANTHER" id="PTHR21041:SF9">
    <property type="entry name" value="DENDRITIC CELL-SPECIFIC TRANSMEMBRANE PROTEIN-LIKE DOMAIN-CONTAINING PROTEIN"/>
    <property type="match status" value="1"/>
</dbReference>
<keyword evidence="2 6" id="KW-0812">Transmembrane</keyword>
<dbReference type="PANTHER" id="PTHR21041">
    <property type="entry name" value="DENDRITIC CELL-SPECIFIC TRANSMEMBRANE PROTEIN"/>
    <property type="match status" value="1"/>
</dbReference>
<evidence type="ECO:0000256" key="6">
    <source>
        <dbReference type="SAM" id="Phobius"/>
    </source>
</evidence>
<name>A0AAN7ZHN3_9COLE</name>
<evidence type="ECO:0000313" key="9">
    <source>
        <dbReference type="EMBL" id="KAK5647195.1"/>
    </source>
</evidence>
<evidence type="ECO:0000259" key="7">
    <source>
        <dbReference type="Pfam" id="PF07782"/>
    </source>
</evidence>
<dbReference type="InterPro" id="IPR012858">
    <property type="entry name" value="DC_STAMP-like"/>
</dbReference>
<feature type="transmembrane region" description="Helical" evidence="6">
    <location>
        <begin position="384"/>
        <end position="408"/>
    </location>
</feature>
<evidence type="ECO:0000259" key="8">
    <source>
        <dbReference type="Pfam" id="PF26037"/>
    </source>
</evidence>
<accession>A0AAN7ZHN3</accession>
<protein>
    <recommendedName>
        <fullName evidence="11">Dendritic cell-specific transmembrane protein-like domain-containing protein</fullName>
    </recommendedName>
</protein>
<dbReference type="Proteomes" id="UP001329430">
    <property type="component" value="Chromosome 2"/>
</dbReference>
<feature type="compositionally biased region" description="Low complexity" evidence="5">
    <location>
        <begin position="745"/>
        <end position="756"/>
    </location>
</feature>